<sequence length="117" mass="13270">MTSLSIPPVLERGARARVYRCSSIWNYLLSHIPAATVTVFLSLFPLSFPIPIRGATSCLATAIFSLFLRRLANMSYYVCRRQKRLEIRFNVRFPSMRGTAAETVDEIVVGNMNEQKP</sequence>
<comment type="caution">
    <text evidence="2">The sequence shown here is derived from an EMBL/GenBank/DDBJ whole genome shotgun (WGS) entry which is preliminary data.</text>
</comment>
<evidence type="ECO:0000313" key="3">
    <source>
        <dbReference type="Proteomes" id="UP001286456"/>
    </source>
</evidence>
<keyword evidence="1" id="KW-1133">Transmembrane helix</keyword>
<gene>
    <name evidence="2" type="ORF">B0T19DRAFT_405957</name>
</gene>
<feature type="transmembrane region" description="Helical" evidence="1">
    <location>
        <begin position="50"/>
        <end position="68"/>
    </location>
</feature>
<proteinExistence type="predicted"/>
<accession>A0AAE0J1N6</accession>
<dbReference type="Proteomes" id="UP001286456">
    <property type="component" value="Unassembled WGS sequence"/>
</dbReference>
<keyword evidence="1" id="KW-0812">Transmembrane</keyword>
<name>A0AAE0J1N6_9PEZI</name>
<reference evidence="2" key="1">
    <citation type="journal article" date="2023" name="Mol. Phylogenet. Evol.">
        <title>Genome-scale phylogeny and comparative genomics of the fungal order Sordariales.</title>
        <authorList>
            <person name="Hensen N."/>
            <person name="Bonometti L."/>
            <person name="Westerberg I."/>
            <person name="Brannstrom I.O."/>
            <person name="Guillou S."/>
            <person name="Cros-Aarteil S."/>
            <person name="Calhoun S."/>
            <person name="Haridas S."/>
            <person name="Kuo A."/>
            <person name="Mondo S."/>
            <person name="Pangilinan J."/>
            <person name="Riley R."/>
            <person name="LaButti K."/>
            <person name="Andreopoulos B."/>
            <person name="Lipzen A."/>
            <person name="Chen C."/>
            <person name="Yan M."/>
            <person name="Daum C."/>
            <person name="Ng V."/>
            <person name="Clum A."/>
            <person name="Steindorff A."/>
            <person name="Ohm R.A."/>
            <person name="Martin F."/>
            <person name="Silar P."/>
            <person name="Natvig D.O."/>
            <person name="Lalanne C."/>
            <person name="Gautier V."/>
            <person name="Ament-Velasquez S.L."/>
            <person name="Kruys A."/>
            <person name="Hutchinson M.I."/>
            <person name="Powell A.J."/>
            <person name="Barry K."/>
            <person name="Miller A.N."/>
            <person name="Grigoriev I.V."/>
            <person name="Debuchy R."/>
            <person name="Gladieux P."/>
            <person name="Hiltunen Thoren M."/>
            <person name="Johannesson H."/>
        </authorList>
    </citation>
    <scope>NUCLEOTIDE SEQUENCE</scope>
    <source>
        <strain evidence="2">SMH4131-1</strain>
    </source>
</reference>
<feature type="transmembrane region" description="Helical" evidence="1">
    <location>
        <begin position="24"/>
        <end position="44"/>
    </location>
</feature>
<protein>
    <submittedName>
        <fullName evidence="2">Uncharacterized protein</fullName>
    </submittedName>
</protein>
<keyword evidence="1" id="KW-0472">Membrane</keyword>
<keyword evidence="3" id="KW-1185">Reference proteome</keyword>
<evidence type="ECO:0000256" key="1">
    <source>
        <dbReference type="SAM" id="Phobius"/>
    </source>
</evidence>
<dbReference type="AlphaFoldDB" id="A0AAE0J1N6"/>
<dbReference type="EMBL" id="JAUEPO010000001">
    <property type="protein sequence ID" value="KAK3335278.1"/>
    <property type="molecule type" value="Genomic_DNA"/>
</dbReference>
<reference evidence="2" key="2">
    <citation type="submission" date="2023-06" db="EMBL/GenBank/DDBJ databases">
        <authorList>
            <consortium name="Lawrence Berkeley National Laboratory"/>
            <person name="Haridas S."/>
            <person name="Hensen N."/>
            <person name="Bonometti L."/>
            <person name="Westerberg I."/>
            <person name="Brannstrom I.O."/>
            <person name="Guillou S."/>
            <person name="Cros-Aarteil S."/>
            <person name="Calhoun S."/>
            <person name="Kuo A."/>
            <person name="Mondo S."/>
            <person name="Pangilinan J."/>
            <person name="Riley R."/>
            <person name="Labutti K."/>
            <person name="Andreopoulos B."/>
            <person name="Lipzen A."/>
            <person name="Chen C."/>
            <person name="Yanf M."/>
            <person name="Daum C."/>
            <person name="Ng V."/>
            <person name="Clum A."/>
            <person name="Steindorff A."/>
            <person name="Ohm R."/>
            <person name="Martin F."/>
            <person name="Silar P."/>
            <person name="Natvig D."/>
            <person name="Lalanne C."/>
            <person name="Gautier V."/>
            <person name="Ament-Velasquez S.L."/>
            <person name="Kruys A."/>
            <person name="Hutchinson M.I."/>
            <person name="Powell A.J."/>
            <person name="Barry K."/>
            <person name="Miller A.N."/>
            <person name="Grigoriev I.V."/>
            <person name="Debuchy R."/>
            <person name="Gladieux P."/>
            <person name="Thoren M.H."/>
            <person name="Johannesson H."/>
        </authorList>
    </citation>
    <scope>NUCLEOTIDE SEQUENCE</scope>
    <source>
        <strain evidence="2">SMH4131-1</strain>
    </source>
</reference>
<organism evidence="2 3">
    <name type="scientific">Cercophora scortea</name>
    <dbReference type="NCBI Taxonomy" id="314031"/>
    <lineage>
        <taxon>Eukaryota</taxon>
        <taxon>Fungi</taxon>
        <taxon>Dikarya</taxon>
        <taxon>Ascomycota</taxon>
        <taxon>Pezizomycotina</taxon>
        <taxon>Sordariomycetes</taxon>
        <taxon>Sordariomycetidae</taxon>
        <taxon>Sordariales</taxon>
        <taxon>Lasiosphaeriaceae</taxon>
        <taxon>Cercophora</taxon>
    </lineage>
</organism>
<evidence type="ECO:0000313" key="2">
    <source>
        <dbReference type="EMBL" id="KAK3335278.1"/>
    </source>
</evidence>